<keyword evidence="4" id="KW-0804">Transcription</keyword>
<dbReference type="EMBL" id="MU004243">
    <property type="protein sequence ID" value="KAF2664120.1"/>
    <property type="molecule type" value="Genomic_DNA"/>
</dbReference>
<feature type="domain" description="Zn(2)-C6 fungal-type" evidence="6">
    <location>
        <begin position="63"/>
        <end position="93"/>
    </location>
</feature>
<keyword evidence="2" id="KW-0479">Metal-binding</keyword>
<dbReference type="SUPFAM" id="SSF57701">
    <property type="entry name" value="Zn2/Cys6 DNA-binding domain"/>
    <property type="match status" value="1"/>
</dbReference>
<evidence type="ECO:0000256" key="2">
    <source>
        <dbReference type="ARBA" id="ARBA00022723"/>
    </source>
</evidence>
<dbReference type="CDD" id="cd00067">
    <property type="entry name" value="GAL4"/>
    <property type="match status" value="1"/>
</dbReference>
<dbReference type="SMART" id="SM00066">
    <property type="entry name" value="GAL4"/>
    <property type="match status" value="1"/>
</dbReference>
<evidence type="ECO:0000256" key="5">
    <source>
        <dbReference type="ARBA" id="ARBA00023242"/>
    </source>
</evidence>
<reference evidence="7" key="1">
    <citation type="journal article" date="2020" name="Stud. Mycol.">
        <title>101 Dothideomycetes genomes: a test case for predicting lifestyles and emergence of pathogens.</title>
        <authorList>
            <person name="Haridas S."/>
            <person name="Albert R."/>
            <person name="Binder M."/>
            <person name="Bloem J."/>
            <person name="Labutti K."/>
            <person name="Salamov A."/>
            <person name="Andreopoulos B."/>
            <person name="Baker S."/>
            <person name="Barry K."/>
            <person name="Bills G."/>
            <person name="Bluhm B."/>
            <person name="Cannon C."/>
            <person name="Castanera R."/>
            <person name="Culley D."/>
            <person name="Daum C."/>
            <person name="Ezra D."/>
            <person name="Gonzalez J."/>
            <person name="Henrissat B."/>
            <person name="Kuo A."/>
            <person name="Liang C."/>
            <person name="Lipzen A."/>
            <person name="Lutzoni F."/>
            <person name="Magnuson J."/>
            <person name="Mondo S."/>
            <person name="Nolan M."/>
            <person name="Ohm R."/>
            <person name="Pangilinan J."/>
            <person name="Park H.-J."/>
            <person name="Ramirez L."/>
            <person name="Alfaro M."/>
            <person name="Sun H."/>
            <person name="Tritt A."/>
            <person name="Yoshinaga Y."/>
            <person name="Zwiers L.-H."/>
            <person name="Turgeon B."/>
            <person name="Goodwin S."/>
            <person name="Spatafora J."/>
            <person name="Crous P."/>
            <person name="Grigoriev I."/>
        </authorList>
    </citation>
    <scope>NUCLEOTIDE SEQUENCE</scope>
    <source>
        <strain evidence="7">CBS 115976</strain>
    </source>
</reference>
<dbReference type="PANTHER" id="PTHR47338:SF28">
    <property type="entry name" value="C6 TRANSCRIPTION FACTOR"/>
    <property type="match status" value="1"/>
</dbReference>
<dbReference type="PROSITE" id="PS50048">
    <property type="entry name" value="ZN2_CY6_FUNGAL_2"/>
    <property type="match status" value="1"/>
</dbReference>
<dbReference type="Proteomes" id="UP000799302">
    <property type="component" value="Unassembled WGS sequence"/>
</dbReference>
<dbReference type="InterPro" id="IPR001138">
    <property type="entry name" value="Zn2Cys6_DnaBD"/>
</dbReference>
<keyword evidence="5" id="KW-0539">Nucleus</keyword>
<dbReference type="GO" id="GO:0000981">
    <property type="term" value="F:DNA-binding transcription factor activity, RNA polymerase II-specific"/>
    <property type="evidence" value="ECO:0007669"/>
    <property type="project" value="InterPro"/>
</dbReference>
<accession>A0A6A6TWL2</accession>
<dbReference type="PRINTS" id="PR00755">
    <property type="entry name" value="AFLATOXINBRP"/>
</dbReference>
<dbReference type="OrthoDB" id="5376052at2759"/>
<gene>
    <name evidence="7" type="ORF">BT63DRAFT_101477</name>
</gene>
<sequence>MACESSPESTAFYGMKRKYEDELSTAADMDHWSLDESDIEERKVNRDQHRRKRMAKSRPMSVSCDTCKQRKVKCNRQKPSCAWCTKNGHVCEYKERKKPGLRAGYGRELEAKLAEQAVLLKQMRATIQRHETIIAQLTAANSFHASSPTLSVTSEETVYQMSMPNAQITQPETLLLLDKPLNFMDRTVFGNPFPAYPSPISPFMAYIDPFEQNLSPNELERSELSKMAPITPSISENSVYMLAKHS</sequence>
<protein>
    <recommendedName>
        <fullName evidence="6">Zn(2)-C6 fungal-type domain-containing protein</fullName>
    </recommendedName>
</protein>
<comment type="subcellular location">
    <subcellularLocation>
        <location evidence="1">Nucleus</location>
    </subcellularLocation>
</comment>
<evidence type="ECO:0000313" key="7">
    <source>
        <dbReference type="EMBL" id="KAF2664120.1"/>
    </source>
</evidence>
<evidence type="ECO:0000256" key="1">
    <source>
        <dbReference type="ARBA" id="ARBA00004123"/>
    </source>
</evidence>
<dbReference type="Pfam" id="PF00172">
    <property type="entry name" value="Zn_clus"/>
    <property type="match status" value="1"/>
</dbReference>
<keyword evidence="8" id="KW-1185">Reference proteome</keyword>
<dbReference type="PANTHER" id="PTHR47338">
    <property type="entry name" value="ZN(II)2CYS6 TRANSCRIPTION FACTOR (EUROFUNG)-RELATED"/>
    <property type="match status" value="1"/>
</dbReference>
<dbReference type="InterPro" id="IPR050815">
    <property type="entry name" value="TF_fung"/>
</dbReference>
<evidence type="ECO:0000256" key="3">
    <source>
        <dbReference type="ARBA" id="ARBA00023015"/>
    </source>
</evidence>
<dbReference type="GO" id="GO:0008270">
    <property type="term" value="F:zinc ion binding"/>
    <property type="evidence" value="ECO:0007669"/>
    <property type="project" value="InterPro"/>
</dbReference>
<evidence type="ECO:0000256" key="4">
    <source>
        <dbReference type="ARBA" id="ARBA00023163"/>
    </source>
</evidence>
<dbReference type="InterPro" id="IPR036864">
    <property type="entry name" value="Zn2-C6_fun-type_DNA-bd_sf"/>
</dbReference>
<name>A0A6A6TWL2_9PEZI</name>
<evidence type="ECO:0000313" key="8">
    <source>
        <dbReference type="Proteomes" id="UP000799302"/>
    </source>
</evidence>
<proteinExistence type="predicted"/>
<dbReference type="GO" id="GO:0005634">
    <property type="term" value="C:nucleus"/>
    <property type="evidence" value="ECO:0007669"/>
    <property type="project" value="UniProtKB-SubCell"/>
</dbReference>
<evidence type="ECO:0000259" key="6">
    <source>
        <dbReference type="PROSITE" id="PS50048"/>
    </source>
</evidence>
<dbReference type="Gene3D" id="4.10.240.10">
    <property type="entry name" value="Zn(2)-C6 fungal-type DNA-binding domain"/>
    <property type="match status" value="1"/>
</dbReference>
<dbReference type="AlphaFoldDB" id="A0A6A6TWL2"/>
<organism evidence="7 8">
    <name type="scientific">Microthyrium microscopicum</name>
    <dbReference type="NCBI Taxonomy" id="703497"/>
    <lineage>
        <taxon>Eukaryota</taxon>
        <taxon>Fungi</taxon>
        <taxon>Dikarya</taxon>
        <taxon>Ascomycota</taxon>
        <taxon>Pezizomycotina</taxon>
        <taxon>Dothideomycetes</taxon>
        <taxon>Dothideomycetes incertae sedis</taxon>
        <taxon>Microthyriales</taxon>
        <taxon>Microthyriaceae</taxon>
        <taxon>Microthyrium</taxon>
    </lineage>
</organism>
<dbReference type="PROSITE" id="PS00463">
    <property type="entry name" value="ZN2_CY6_FUNGAL_1"/>
    <property type="match status" value="1"/>
</dbReference>
<keyword evidence="3" id="KW-0805">Transcription regulation</keyword>